<dbReference type="EMBL" id="FNBL01000005">
    <property type="protein sequence ID" value="SDF57525.1"/>
    <property type="molecule type" value="Genomic_DNA"/>
</dbReference>
<dbReference type="AlphaFoldDB" id="A0A1G7M776"/>
<dbReference type="Proteomes" id="UP000182284">
    <property type="component" value="Unassembled WGS sequence"/>
</dbReference>
<name>A0A1G7M776_9RHOB</name>
<dbReference type="RefSeq" id="WP_176832867.1">
    <property type="nucleotide sequence ID" value="NZ_CAXASY010000005.1"/>
</dbReference>
<evidence type="ECO:0000313" key="2">
    <source>
        <dbReference type="Proteomes" id="UP000182284"/>
    </source>
</evidence>
<gene>
    <name evidence="1" type="ORF">SAMN04488117_105119</name>
</gene>
<reference evidence="1 2" key="1">
    <citation type="submission" date="2016-10" db="EMBL/GenBank/DDBJ databases">
        <authorList>
            <person name="de Groot N.N."/>
        </authorList>
    </citation>
    <scope>NUCLEOTIDE SEQUENCE [LARGE SCALE GENOMIC DNA]</scope>
    <source>
        <strain evidence="1 2">DSM 27375</strain>
    </source>
</reference>
<sequence length="54" mass="5590">MIRFICAVAMIGLVGCGVDGDPVKPEVGVSTTVGVNSKRGSYTDTSVNIHIPLN</sequence>
<organism evidence="1 2">
    <name type="scientific">Celeribacter baekdonensis</name>
    <dbReference type="NCBI Taxonomy" id="875171"/>
    <lineage>
        <taxon>Bacteria</taxon>
        <taxon>Pseudomonadati</taxon>
        <taxon>Pseudomonadota</taxon>
        <taxon>Alphaproteobacteria</taxon>
        <taxon>Rhodobacterales</taxon>
        <taxon>Roseobacteraceae</taxon>
        <taxon>Celeribacter</taxon>
    </lineage>
</organism>
<accession>A0A1G7M776</accession>
<dbReference type="PROSITE" id="PS51257">
    <property type="entry name" value="PROKAR_LIPOPROTEIN"/>
    <property type="match status" value="1"/>
</dbReference>
<proteinExistence type="predicted"/>
<protein>
    <submittedName>
        <fullName evidence="1">Uncharacterized protein</fullName>
    </submittedName>
</protein>
<evidence type="ECO:0000313" key="1">
    <source>
        <dbReference type="EMBL" id="SDF57525.1"/>
    </source>
</evidence>